<dbReference type="EMBL" id="WWCO01000013">
    <property type="protein sequence ID" value="MYM36285.1"/>
    <property type="molecule type" value="Genomic_DNA"/>
</dbReference>
<reference evidence="1 2" key="1">
    <citation type="submission" date="2019-12" db="EMBL/GenBank/DDBJ databases">
        <title>Novel species isolated from a subtropical stream in China.</title>
        <authorList>
            <person name="Lu H."/>
        </authorList>
    </citation>
    <scope>NUCLEOTIDE SEQUENCE [LARGE SCALE GENOMIC DNA]</scope>
    <source>
        <strain evidence="1 2">FT94W</strain>
    </source>
</reference>
<protein>
    <submittedName>
        <fullName evidence="1">Uncharacterized protein</fullName>
    </submittedName>
</protein>
<keyword evidence="2" id="KW-1185">Reference proteome</keyword>
<name>A0ABW9VBT3_9BURK</name>
<organism evidence="1 2">
    <name type="scientific">Duganella lactea</name>
    <dbReference type="NCBI Taxonomy" id="2692173"/>
    <lineage>
        <taxon>Bacteria</taxon>
        <taxon>Pseudomonadati</taxon>
        <taxon>Pseudomonadota</taxon>
        <taxon>Betaproteobacteria</taxon>
        <taxon>Burkholderiales</taxon>
        <taxon>Oxalobacteraceae</taxon>
        <taxon>Telluria group</taxon>
        <taxon>Duganella</taxon>
    </lineage>
</organism>
<gene>
    <name evidence="1" type="ORF">GTP38_18290</name>
</gene>
<evidence type="ECO:0000313" key="1">
    <source>
        <dbReference type="EMBL" id="MYM36285.1"/>
    </source>
</evidence>
<dbReference type="RefSeq" id="WP_160991652.1">
    <property type="nucleotide sequence ID" value="NZ_WWCO01000013.1"/>
</dbReference>
<dbReference type="Proteomes" id="UP000449678">
    <property type="component" value="Unassembled WGS sequence"/>
</dbReference>
<evidence type="ECO:0000313" key="2">
    <source>
        <dbReference type="Proteomes" id="UP000449678"/>
    </source>
</evidence>
<sequence length="141" mass="16222">MDILPSLIRRLLASAGAISTFARHVYNLMLHLILLEERRRAERLRNESAEIQNINAYEKLLAQHARLLLNLGNAPGEVSALISALMLRRVRAYLELHAIADAKAQLAPQLIAERKLGWRTSNRSIERRLKERRQITDRREA</sequence>
<proteinExistence type="predicted"/>
<comment type="caution">
    <text evidence="1">The sequence shown here is derived from an EMBL/GenBank/DDBJ whole genome shotgun (WGS) entry which is preliminary data.</text>
</comment>
<accession>A0ABW9VBT3</accession>